<dbReference type="NCBIfam" id="TIGR02284">
    <property type="entry name" value="PA2169 family four-helix-bundle protein"/>
    <property type="match status" value="1"/>
</dbReference>
<evidence type="ECO:0000313" key="3">
    <source>
        <dbReference type="Proteomes" id="UP001596043"/>
    </source>
</evidence>
<dbReference type="InterPro" id="IPR012347">
    <property type="entry name" value="Ferritin-like"/>
</dbReference>
<accession>A0ABV9HZ41</accession>
<reference evidence="3" key="1">
    <citation type="journal article" date="2019" name="Int. J. Syst. Evol. Microbiol.">
        <title>The Global Catalogue of Microorganisms (GCM) 10K type strain sequencing project: providing services to taxonomists for standard genome sequencing and annotation.</title>
        <authorList>
            <consortium name="The Broad Institute Genomics Platform"/>
            <consortium name="The Broad Institute Genome Sequencing Center for Infectious Disease"/>
            <person name="Wu L."/>
            <person name="Ma J."/>
        </authorList>
    </citation>
    <scope>NUCLEOTIDE SEQUENCE [LARGE SCALE GENOMIC DNA]</scope>
    <source>
        <strain evidence="3">YJ-61-S</strain>
    </source>
</reference>
<dbReference type="InterPro" id="IPR009078">
    <property type="entry name" value="Ferritin-like_SF"/>
</dbReference>
<dbReference type="RefSeq" id="WP_379980644.1">
    <property type="nucleotide sequence ID" value="NZ_JBHSFV010000010.1"/>
</dbReference>
<sequence length="152" mass="17238">MKISNNKKEQVDALQNLLQKTYDAEAGYKQVMTKAENEPLKNWLQIRAARRSQFANELDAHIRNFNAEPVAKGTALGSAHRTWIDIKSAMSFNTDEAILEECVRGEEASINEYKEQISNVNFNPEVRKLLVNQKEMVTADLKTVNALEEVVS</sequence>
<name>A0ABV9HZ41_9FLAO</name>
<evidence type="ECO:0000313" key="2">
    <source>
        <dbReference type="EMBL" id="MFC4635432.1"/>
    </source>
</evidence>
<keyword evidence="3" id="KW-1185">Reference proteome</keyword>
<dbReference type="SUPFAM" id="SSF47240">
    <property type="entry name" value="Ferritin-like"/>
    <property type="match status" value="1"/>
</dbReference>
<gene>
    <name evidence="2" type="ORF">ACFO3O_16095</name>
</gene>
<comment type="caution">
    <text evidence="2">The sequence shown here is derived from an EMBL/GenBank/DDBJ whole genome shotgun (WGS) entry which is preliminary data.</text>
</comment>
<dbReference type="InterPro" id="IPR019052">
    <property type="entry name" value="DUF2383"/>
</dbReference>
<organism evidence="2 3">
    <name type="scientific">Dokdonia ponticola</name>
    <dbReference type="NCBI Taxonomy" id="2041041"/>
    <lineage>
        <taxon>Bacteria</taxon>
        <taxon>Pseudomonadati</taxon>
        <taxon>Bacteroidota</taxon>
        <taxon>Flavobacteriia</taxon>
        <taxon>Flavobacteriales</taxon>
        <taxon>Flavobacteriaceae</taxon>
        <taxon>Dokdonia</taxon>
    </lineage>
</organism>
<protein>
    <submittedName>
        <fullName evidence="2">PA2169 family four-helix-bundle protein</fullName>
    </submittedName>
</protein>
<dbReference type="Proteomes" id="UP001596043">
    <property type="component" value="Unassembled WGS sequence"/>
</dbReference>
<dbReference type="Pfam" id="PF09537">
    <property type="entry name" value="DUF2383"/>
    <property type="match status" value="1"/>
</dbReference>
<proteinExistence type="predicted"/>
<dbReference type="InterPro" id="IPR011971">
    <property type="entry name" value="CHP02284"/>
</dbReference>
<evidence type="ECO:0000259" key="1">
    <source>
        <dbReference type="Pfam" id="PF09537"/>
    </source>
</evidence>
<dbReference type="EMBL" id="JBHSFV010000010">
    <property type="protein sequence ID" value="MFC4635432.1"/>
    <property type="molecule type" value="Genomic_DNA"/>
</dbReference>
<feature type="domain" description="DUF2383" evidence="1">
    <location>
        <begin position="11"/>
        <end position="117"/>
    </location>
</feature>
<dbReference type="Gene3D" id="1.20.1260.10">
    <property type="match status" value="1"/>
</dbReference>